<feature type="compositionally biased region" description="Pro residues" evidence="2">
    <location>
        <begin position="232"/>
        <end position="252"/>
    </location>
</feature>
<feature type="transmembrane region" description="Helical" evidence="3">
    <location>
        <begin position="40"/>
        <end position="62"/>
    </location>
</feature>
<feature type="coiled-coil region" evidence="1">
    <location>
        <begin position="87"/>
        <end position="135"/>
    </location>
</feature>
<reference evidence="4 5" key="1">
    <citation type="submission" date="2024-09" db="EMBL/GenBank/DDBJ databases">
        <title>Draft genome sequence of multifaceted antimicrobials producing Streptomyces sp. strain FH1.</title>
        <authorList>
            <person name="Hassan F."/>
            <person name="Ali H."/>
            <person name="Hassan N."/>
            <person name="Nawaz A."/>
        </authorList>
    </citation>
    <scope>NUCLEOTIDE SEQUENCE [LARGE SCALE GENOMIC DNA]</scope>
    <source>
        <strain evidence="4 5">FH1</strain>
    </source>
</reference>
<keyword evidence="3" id="KW-1133">Transmembrane helix</keyword>
<dbReference type="EMBL" id="JBHGBT010000020">
    <property type="protein sequence ID" value="MFB4196652.1"/>
    <property type="molecule type" value="Genomic_DNA"/>
</dbReference>
<evidence type="ECO:0008006" key="6">
    <source>
        <dbReference type="Google" id="ProtNLM"/>
    </source>
</evidence>
<organism evidence="4 5">
    <name type="scientific">Streptomyces carpaticus</name>
    <dbReference type="NCBI Taxonomy" id="285558"/>
    <lineage>
        <taxon>Bacteria</taxon>
        <taxon>Bacillati</taxon>
        <taxon>Actinomycetota</taxon>
        <taxon>Actinomycetes</taxon>
        <taxon>Kitasatosporales</taxon>
        <taxon>Streptomycetaceae</taxon>
        <taxon>Streptomyces</taxon>
    </lineage>
</organism>
<evidence type="ECO:0000256" key="3">
    <source>
        <dbReference type="SAM" id="Phobius"/>
    </source>
</evidence>
<feature type="region of interest" description="Disordered" evidence="2">
    <location>
        <begin position="188"/>
        <end position="278"/>
    </location>
</feature>
<dbReference type="RefSeq" id="WP_375064720.1">
    <property type="nucleotide sequence ID" value="NZ_JBHGBT010000020.1"/>
</dbReference>
<keyword evidence="3" id="KW-0812">Transmembrane</keyword>
<keyword evidence="3" id="KW-0472">Membrane</keyword>
<feature type="compositionally biased region" description="Basic and acidic residues" evidence="2">
    <location>
        <begin position="215"/>
        <end position="229"/>
    </location>
</feature>
<name>A0ABV4ZR97_9ACTN</name>
<accession>A0ABV4ZR97</accession>
<comment type="caution">
    <text evidence="4">The sequence shown here is derived from an EMBL/GenBank/DDBJ whole genome shotgun (WGS) entry which is preliminary data.</text>
</comment>
<protein>
    <recommendedName>
        <fullName evidence="6">Secreted protein</fullName>
    </recommendedName>
</protein>
<feature type="compositionally biased region" description="Basic and acidic residues" evidence="2">
    <location>
        <begin position="194"/>
        <end position="207"/>
    </location>
</feature>
<dbReference type="Proteomes" id="UP001577267">
    <property type="component" value="Unassembled WGS sequence"/>
</dbReference>
<sequence>MARGRHRNAPLHRVLVPALLGGAAVLSAGAAWFLGAGDGGVVVLRSLTTLAAGAAVAAAFLLRRWDLEAGRKVARERAAKAGISWQVEEKAAELEEAQELVATLEAKVRAKRIELGRLRSEHADLLRRYATAETERAKALEGRRQLALEAAEPAKALPAQATDHRTSGGAPTQLTYLQAYEALGKLSRNSARQEQARQEEARQEEAAARQLPEQRPGRPVEQPHQEHDTPAGPAPQPRPAPQDRPAPPPQQAPPGAGRGRTEPSGGFDFFGKPRAGKH</sequence>
<keyword evidence="1" id="KW-0175">Coiled coil</keyword>
<evidence type="ECO:0000313" key="4">
    <source>
        <dbReference type="EMBL" id="MFB4196652.1"/>
    </source>
</evidence>
<evidence type="ECO:0000313" key="5">
    <source>
        <dbReference type="Proteomes" id="UP001577267"/>
    </source>
</evidence>
<evidence type="ECO:0000256" key="1">
    <source>
        <dbReference type="SAM" id="Coils"/>
    </source>
</evidence>
<keyword evidence="5" id="KW-1185">Reference proteome</keyword>
<proteinExistence type="predicted"/>
<feature type="transmembrane region" description="Helical" evidence="3">
    <location>
        <begin position="12"/>
        <end position="34"/>
    </location>
</feature>
<gene>
    <name evidence="4" type="ORF">ACE11A_20130</name>
</gene>
<evidence type="ECO:0000256" key="2">
    <source>
        <dbReference type="SAM" id="MobiDB-lite"/>
    </source>
</evidence>